<feature type="transmembrane region" description="Helical" evidence="5">
    <location>
        <begin position="373"/>
        <end position="395"/>
    </location>
</feature>
<dbReference type="GO" id="GO:0022857">
    <property type="term" value="F:transmembrane transporter activity"/>
    <property type="evidence" value="ECO:0007669"/>
    <property type="project" value="InterPro"/>
</dbReference>
<evidence type="ECO:0000256" key="5">
    <source>
        <dbReference type="SAM" id="Phobius"/>
    </source>
</evidence>
<dbReference type="PANTHER" id="PTHR47704:SF1">
    <property type="entry name" value="POTASSIUM TRANSPORTER KIMA"/>
    <property type="match status" value="1"/>
</dbReference>
<dbReference type="RefSeq" id="WP_069936949.1">
    <property type="nucleotide sequence ID" value="NZ_MAMP01000002.1"/>
</dbReference>
<keyword evidence="2 5" id="KW-0812">Transmembrane</keyword>
<sequence length="608" mass="66778">MLSSIKRFLIGRPLKSDALGEQKLNKKKALAILSSDALSSVAYGPEQILIVLITVSAAAFWYSIPIAVGVLILLTALILSYRQIIFAYPHGGGAYVVSKTNLGTNPGLIAGGSLLVDYILTVAVSVSAGTDAITSAFPELHDHNVSIAVVFVVLLTLLNLRGVTESASVLAYPVYLFVLALFILIGVGLYNIVTGEVPPELHTPVGTPIAGISLFILLRAFASGSSALTGVEAISNAIPNFKDPAPNNAAKTLAAMGTLLALLFSGIVYLAYYYGITPLAEVTVVSQIAEETFGRNFMYFFIQGTTALILILAANTGYSAFPLLAVNLANDKFIPRMFTFRGDRLGYSNGIIALGLASILLIIAFKGHTEQLIPLYAVGVFIPFTLSQTGMIVKWIREKPKGWVTKLIINSTGALISFIVTIVFFLTKFAQVWSVLVFLPIIIYIFHRIRKHYEAVGDQLRITTCEPSTPIEGNVIVVPVSGITHVVENSLNYAKSLNPERIIAVYVAFERGDERKFEEKWKQWQPDVRLVTLHSHYRSIIQPLTKFVDTVEHKANESNYRVTVLIPQFIPKKGWHNFLHNQSSLLIRAFLLYRRNVVVTTVPYHLKK</sequence>
<evidence type="ECO:0000256" key="1">
    <source>
        <dbReference type="ARBA" id="ARBA00004141"/>
    </source>
</evidence>
<feature type="transmembrane region" description="Helical" evidence="5">
    <location>
        <begin position="172"/>
        <end position="193"/>
    </location>
</feature>
<dbReference type="GO" id="GO:0016020">
    <property type="term" value="C:membrane"/>
    <property type="evidence" value="ECO:0007669"/>
    <property type="project" value="UniProtKB-SubCell"/>
</dbReference>
<feature type="transmembrane region" description="Helical" evidence="5">
    <location>
        <begin position="205"/>
        <end position="231"/>
    </location>
</feature>
<comment type="subcellular location">
    <subcellularLocation>
        <location evidence="1">Membrane</location>
        <topology evidence="1">Multi-pass membrane protein</topology>
    </subcellularLocation>
</comment>
<evidence type="ECO:0000256" key="2">
    <source>
        <dbReference type="ARBA" id="ARBA00022692"/>
    </source>
</evidence>
<keyword evidence="3 5" id="KW-1133">Transmembrane helix</keyword>
<dbReference type="Proteomes" id="UP000095658">
    <property type="component" value="Unassembled WGS sequence"/>
</dbReference>
<feature type="transmembrane region" description="Helical" evidence="5">
    <location>
        <begin position="252"/>
        <end position="276"/>
    </location>
</feature>
<dbReference type="EMBL" id="MAMP01000002">
    <property type="protein sequence ID" value="OES46411.1"/>
    <property type="molecule type" value="Genomic_DNA"/>
</dbReference>
<keyword evidence="7" id="KW-1185">Reference proteome</keyword>
<evidence type="ECO:0000313" key="7">
    <source>
        <dbReference type="Proteomes" id="UP000095658"/>
    </source>
</evidence>
<feature type="transmembrane region" description="Helical" evidence="5">
    <location>
        <begin position="407"/>
        <end position="426"/>
    </location>
</feature>
<dbReference type="AlphaFoldDB" id="A0A1E7DTL5"/>
<comment type="caution">
    <text evidence="6">The sequence shown here is derived from an EMBL/GenBank/DDBJ whole genome shotgun (WGS) entry which is preliminary data.</text>
</comment>
<protein>
    <submittedName>
        <fullName evidence="6">Amino acid permease</fullName>
    </submittedName>
</protein>
<dbReference type="InterPro" id="IPR002293">
    <property type="entry name" value="AA/rel_permease1"/>
</dbReference>
<evidence type="ECO:0000313" key="6">
    <source>
        <dbReference type="EMBL" id="OES46411.1"/>
    </source>
</evidence>
<name>A0A1E7DTL5_9BACI</name>
<feature type="transmembrane region" description="Helical" evidence="5">
    <location>
        <begin position="296"/>
        <end position="324"/>
    </location>
</feature>
<proteinExistence type="predicted"/>
<dbReference type="InterPro" id="IPR053153">
    <property type="entry name" value="APC_K+_Transporter"/>
</dbReference>
<gene>
    <name evidence="6" type="ORF">BA724_14340</name>
</gene>
<keyword evidence="4 5" id="KW-0472">Membrane</keyword>
<dbReference type="Pfam" id="PF13520">
    <property type="entry name" value="AA_permease_2"/>
    <property type="match status" value="1"/>
</dbReference>
<evidence type="ECO:0000256" key="4">
    <source>
        <dbReference type="ARBA" id="ARBA00023136"/>
    </source>
</evidence>
<evidence type="ECO:0000256" key="3">
    <source>
        <dbReference type="ARBA" id="ARBA00022989"/>
    </source>
</evidence>
<organism evidence="6 7">
    <name type="scientific">Domibacillus iocasae</name>
    <dbReference type="NCBI Taxonomy" id="1714016"/>
    <lineage>
        <taxon>Bacteria</taxon>
        <taxon>Bacillati</taxon>
        <taxon>Bacillota</taxon>
        <taxon>Bacilli</taxon>
        <taxon>Bacillales</taxon>
        <taxon>Bacillaceae</taxon>
        <taxon>Domibacillus</taxon>
    </lineage>
</organism>
<dbReference type="STRING" id="1714016.BA724_14340"/>
<feature type="transmembrane region" description="Helical" evidence="5">
    <location>
        <begin position="48"/>
        <end position="79"/>
    </location>
</feature>
<dbReference type="PANTHER" id="PTHR47704">
    <property type="entry name" value="POTASSIUM TRANSPORTER KIMA"/>
    <property type="match status" value="1"/>
</dbReference>
<accession>A0A1E7DTL5</accession>
<feature type="transmembrane region" description="Helical" evidence="5">
    <location>
        <begin position="432"/>
        <end position="449"/>
    </location>
</feature>
<reference evidence="6 7" key="1">
    <citation type="submission" date="2016-06" db="EMBL/GenBank/DDBJ databases">
        <title>Domibacillus iocasae genome sequencing.</title>
        <authorList>
            <person name="Verma A."/>
            <person name="Pal Y."/>
            <person name="Ojha A.K."/>
            <person name="Krishnamurthi S."/>
        </authorList>
    </citation>
    <scope>NUCLEOTIDE SEQUENCE [LARGE SCALE GENOMIC DNA]</scope>
    <source>
        <strain evidence="6 7">DSM 29979</strain>
    </source>
</reference>
<dbReference type="Gene3D" id="1.20.1740.10">
    <property type="entry name" value="Amino acid/polyamine transporter I"/>
    <property type="match status" value="1"/>
</dbReference>
<dbReference type="OrthoDB" id="9759676at2"/>
<feature type="transmembrane region" description="Helical" evidence="5">
    <location>
        <begin position="143"/>
        <end position="160"/>
    </location>
</feature>
<feature type="transmembrane region" description="Helical" evidence="5">
    <location>
        <begin position="345"/>
        <end position="367"/>
    </location>
</feature>